<organism evidence="6 7">
    <name type="scientific">Chitinophaga caeni</name>
    <dbReference type="NCBI Taxonomy" id="2029983"/>
    <lineage>
        <taxon>Bacteria</taxon>
        <taxon>Pseudomonadati</taxon>
        <taxon>Bacteroidota</taxon>
        <taxon>Chitinophagia</taxon>
        <taxon>Chitinophagales</taxon>
        <taxon>Chitinophagaceae</taxon>
        <taxon>Chitinophaga</taxon>
    </lineage>
</organism>
<dbReference type="GO" id="GO:0006352">
    <property type="term" value="P:DNA-templated transcription initiation"/>
    <property type="evidence" value="ECO:0007669"/>
    <property type="project" value="InterPro"/>
</dbReference>
<dbReference type="InterPro" id="IPR013249">
    <property type="entry name" value="RNA_pol_sigma70_r4_t2"/>
</dbReference>
<feature type="domain" description="HTH luxR-type" evidence="5">
    <location>
        <begin position="134"/>
        <end position="196"/>
    </location>
</feature>
<keyword evidence="4" id="KW-0804">Transcription</keyword>
<evidence type="ECO:0000259" key="5">
    <source>
        <dbReference type="SMART" id="SM00421"/>
    </source>
</evidence>
<dbReference type="SUPFAM" id="SSF88946">
    <property type="entry name" value="Sigma2 domain of RNA polymerase sigma factors"/>
    <property type="match status" value="1"/>
</dbReference>
<dbReference type="GO" id="GO:0003677">
    <property type="term" value="F:DNA binding"/>
    <property type="evidence" value="ECO:0007669"/>
    <property type="project" value="InterPro"/>
</dbReference>
<dbReference type="Proteomes" id="UP000220133">
    <property type="component" value="Chromosome"/>
</dbReference>
<dbReference type="PANTHER" id="PTHR43133:SF46">
    <property type="entry name" value="RNA POLYMERASE SIGMA-70 FACTOR ECF SUBFAMILY"/>
    <property type="match status" value="1"/>
</dbReference>
<name>A0A291QZF4_9BACT</name>
<dbReference type="InterPro" id="IPR036388">
    <property type="entry name" value="WH-like_DNA-bd_sf"/>
</dbReference>
<dbReference type="KEGG" id="cbae:COR50_19720"/>
<dbReference type="GO" id="GO:0016987">
    <property type="term" value="F:sigma factor activity"/>
    <property type="evidence" value="ECO:0007669"/>
    <property type="project" value="UniProtKB-KW"/>
</dbReference>
<dbReference type="PANTHER" id="PTHR43133">
    <property type="entry name" value="RNA POLYMERASE ECF-TYPE SIGMA FACTO"/>
    <property type="match status" value="1"/>
</dbReference>
<dbReference type="InterPro" id="IPR039425">
    <property type="entry name" value="RNA_pol_sigma-70-like"/>
</dbReference>
<accession>A0A291QZF4</accession>
<dbReference type="Gene3D" id="1.10.10.10">
    <property type="entry name" value="Winged helix-like DNA-binding domain superfamily/Winged helix DNA-binding domain"/>
    <property type="match status" value="1"/>
</dbReference>
<dbReference type="InterPro" id="IPR013325">
    <property type="entry name" value="RNA_pol_sigma_r2"/>
</dbReference>
<evidence type="ECO:0000256" key="1">
    <source>
        <dbReference type="ARBA" id="ARBA00010641"/>
    </source>
</evidence>
<dbReference type="SMART" id="SM00421">
    <property type="entry name" value="HTH_LUXR"/>
    <property type="match status" value="1"/>
</dbReference>
<evidence type="ECO:0000256" key="4">
    <source>
        <dbReference type="ARBA" id="ARBA00023163"/>
    </source>
</evidence>
<dbReference type="InterPro" id="IPR014284">
    <property type="entry name" value="RNA_pol_sigma-70_dom"/>
</dbReference>
<dbReference type="InterPro" id="IPR000792">
    <property type="entry name" value="Tscrpt_reg_LuxR_C"/>
</dbReference>
<proteinExistence type="inferred from homology"/>
<keyword evidence="2" id="KW-0805">Transcription regulation</keyword>
<protein>
    <submittedName>
        <fullName evidence="6">RNA polymerase sigma-70 factor</fullName>
    </submittedName>
</protein>
<comment type="similarity">
    <text evidence="1">Belongs to the sigma-70 factor family. ECF subfamily.</text>
</comment>
<dbReference type="EMBL" id="CP023777">
    <property type="protein sequence ID" value="ATL49223.1"/>
    <property type="molecule type" value="Genomic_DNA"/>
</dbReference>
<evidence type="ECO:0000256" key="2">
    <source>
        <dbReference type="ARBA" id="ARBA00023015"/>
    </source>
</evidence>
<evidence type="ECO:0000313" key="7">
    <source>
        <dbReference type="Proteomes" id="UP000220133"/>
    </source>
</evidence>
<gene>
    <name evidence="6" type="ORF">COR50_19720</name>
</gene>
<dbReference type="NCBIfam" id="TIGR02937">
    <property type="entry name" value="sigma70-ECF"/>
    <property type="match status" value="1"/>
</dbReference>
<evidence type="ECO:0000256" key="3">
    <source>
        <dbReference type="ARBA" id="ARBA00023082"/>
    </source>
</evidence>
<dbReference type="Pfam" id="PF04542">
    <property type="entry name" value="Sigma70_r2"/>
    <property type="match status" value="1"/>
</dbReference>
<dbReference type="InterPro" id="IPR007627">
    <property type="entry name" value="RNA_pol_sigma70_r2"/>
</dbReference>
<dbReference type="AlphaFoldDB" id="A0A291QZF4"/>
<keyword evidence="3" id="KW-0731">Sigma factor</keyword>
<keyword evidence="7" id="KW-1185">Reference proteome</keyword>
<dbReference type="SUPFAM" id="SSF88659">
    <property type="entry name" value="Sigma3 and sigma4 domains of RNA polymerase sigma factors"/>
    <property type="match status" value="1"/>
</dbReference>
<reference evidence="6 7" key="1">
    <citation type="submission" date="2017-10" db="EMBL/GenBank/DDBJ databases">
        <title>Paenichitinophaga pekingensis gen. nov., sp. nov., isolated from activated sludge.</title>
        <authorList>
            <person name="Jin D."/>
            <person name="Kong X."/>
            <person name="Deng Y."/>
            <person name="Bai Z."/>
        </authorList>
    </citation>
    <scope>NUCLEOTIDE SEQUENCE [LARGE SCALE GENOMIC DNA]</scope>
    <source>
        <strain evidence="6 7">13</strain>
    </source>
</reference>
<dbReference type="Pfam" id="PF08281">
    <property type="entry name" value="Sigma70_r4_2"/>
    <property type="match status" value="1"/>
</dbReference>
<dbReference type="InterPro" id="IPR013324">
    <property type="entry name" value="RNA_pol_sigma_r3/r4-like"/>
</dbReference>
<dbReference type="Gene3D" id="1.10.1740.10">
    <property type="match status" value="1"/>
</dbReference>
<evidence type="ECO:0000313" key="6">
    <source>
        <dbReference type="EMBL" id="ATL49223.1"/>
    </source>
</evidence>
<dbReference type="CDD" id="cd06171">
    <property type="entry name" value="Sigma70_r4"/>
    <property type="match status" value="1"/>
</dbReference>
<sequence length="204" mass="24016">MPMTGEEFSTLADRELLILIAQGDEQAFTSLYWKYSTPLLGNLVKLVKDQLLAEELLQELFTKVWQKRESLQVDKDFKAYLFRMAYHLVVDFYRKLQRDKSLLSHFQEVISGNYSHIEEIFNLKDSQQLLDKALDRLSPQQRKVFQLCRLEGRTYKETAELLNISQHTVKEYFVKANASVRHYLSEHTDIALVLLMIHIIHHSV</sequence>